<dbReference type="SUPFAM" id="SSF48695">
    <property type="entry name" value="Multiheme cytochromes"/>
    <property type="match status" value="1"/>
</dbReference>
<protein>
    <submittedName>
        <fullName evidence="2">Probable cytochrome c5</fullName>
    </submittedName>
</protein>
<dbReference type="EMBL" id="UOFQ01000095">
    <property type="protein sequence ID" value="VAW88386.1"/>
    <property type="molecule type" value="Genomic_DNA"/>
</dbReference>
<name>A0A3B1A662_9ZZZZ</name>
<gene>
    <name evidence="2" type="ORF">MNBD_GAMMA17-78</name>
</gene>
<dbReference type="Pfam" id="PF14522">
    <property type="entry name" value="Cytochrome_C7"/>
    <property type="match status" value="1"/>
</dbReference>
<sequence>MTQAMSERSQKTLPMNGWWCVLVLMACFCFSTSSHAAESAFTDAANPSEPGITAVWSRGLHFQTEGEVVPLAEDGIHDPTNDAVKLLQEPYEAMAEFPRDSQGIIDWVQTLRQGLIDPRMSLNGEEEMYPVDFDIIFKNTGSMPHVRFPHLQHTEWLTCANCHPLIFIPQKGGNPVSMSAIIQGEYCGVCHGKVAFPPTMNCGRCHSVPNQANLRR</sequence>
<accession>A0A3B1A662</accession>
<proteinExistence type="predicted"/>
<dbReference type="Gene3D" id="3.90.10.10">
    <property type="entry name" value="Cytochrome C3"/>
    <property type="match status" value="1"/>
</dbReference>
<dbReference type="InterPro" id="IPR036280">
    <property type="entry name" value="Multihaem_cyt_sf"/>
</dbReference>
<feature type="domain" description="Cytochrome c7-like" evidence="1">
    <location>
        <begin position="146"/>
        <end position="207"/>
    </location>
</feature>
<dbReference type="InterPro" id="IPR029467">
    <property type="entry name" value="Cyt_c7-like"/>
</dbReference>
<dbReference type="NCBIfam" id="TIGR04257">
    <property type="entry name" value="nanowire_3heme"/>
    <property type="match status" value="1"/>
</dbReference>
<organism evidence="2">
    <name type="scientific">hydrothermal vent metagenome</name>
    <dbReference type="NCBI Taxonomy" id="652676"/>
    <lineage>
        <taxon>unclassified sequences</taxon>
        <taxon>metagenomes</taxon>
        <taxon>ecological metagenomes</taxon>
    </lineage>
</organism>
<dbReference type="PANTHER" id="PTHR39425">
    <property type="entry name" value="LIPOPROTEIN CYTOCHROME C"/>
    <property type="match status" value="1"/>
</dbReference>
<dbReference type="AlphaFoldDB" id="A0A3B1A662"/>
<reference evidence="2" key="1">
    <citation type="submission" date="2018-06" db="EMBL/GenBank/DDBJ databases">
        <authorList>
            <person name="Zhirakovskaya E."/>
        </authorList>
    </citation>
    <scope>NUCLEOTIDE SEQUENCE</scope>
</reference>
<evidence type="ECO:0000313" key="2">
    <source>
        <dbReference type="EMBL" id="VAW88386.1"/>
    </source>
</evidence>
<dbReference type="PANTHER" id="PTHR39425:SF1">
    <property type="entry name" value="CYTOCHROME C7-LIKE DOMAIN-CONTAINING PROTEIN"/>
    <property type="match status" value="1"/>
</dbReference>
<evidence type="ECO:0000259" key="1">
    <source>
        <dbReference type="Pfam" id="PF14522"/>
    </source>
</evidence>
<dbReference type="InterPro" id="IPR026352">
    <property type="entry name" value="Nanowire_3heme"/>
</dbReference>